<proteinExistence type="predicted"/>
<dbReference type="AlphaFoldDB" id="A0A4C1VE27"/>
<evidence type="ECO:0000256" key="1">
    <source>
        <dbReference type="SAM" id="MobiDB-lite"/>
    </source>
</evidence>
<dbReference type="EMBL" id="BGZK01000329">
    <property type="protein sequence ID" value="GBP37121.1"/>
    <property type="molecule type" value="Genomic_DNA"/>
</dbReference>
<feature type="compositionally biased region" description="Low complexity" evidence="1">
    <location>
        <begin position="43"/>
        <end position="62"/>
    </location>
</feature>
<accession>A0A4C1VE27</accession>
<organism evidence="2 3">
    <name type="scientific">Eumeta variegata</name>
    <name type="common">Bagworm moth</name>
    <name type="synonym">Eumeta japonica</name>
    <dbReference type="NCBI Taxonomy" id="151549"/>
    <lineage>
        <taxon>Eukaryota</taxon>
        <taxon>Metazoa</taxon>
        <taxon>Ecdysozoa</taxon>
        <taxon>Arthropoda</taxon>
        <taxon>Hexapoda</taxon>
        <taxon>Insecta</taxon>
        <taxon>Pterygota</taxon>
        <taxon>Neoptera</taxon>
        <taxon>Endopterygota</taxon>
        <taxon>Lepidoptera</taxon>
        <taxon>Glossata</taxon>
        <taxon>Ditrysia</taxon>
        <taxon>Tineoidea</taxon>
        <taxon>Psychidae</taxon>
        <taxon>Oiketicinae</taxon>
        <taxon>Eumeta</taxon>
    </lineage>
</organism>
<keyword evidence="3" id="KW-1185">Reference proteome</keyword>
<protein>
    <submittedName>
        <fullName evidence="2">Uncharacterized protein</fullName>
    </submittedName>
</protein>
<evidence type="ECO:0000313" key="2">
    <source>
        <dbReference type="EMBL" id="GBP37121.1"/>
    </source>
</evidence>
<feature type="region of interest" description="Disordered" evidence="1">
    <location>
        <begin position="43"/>
        <end position="74"/>
    </location>
</feature>
<gene>
    <name evidence="2" type="ORF">EVAR_24252_1</name>
</gene>
<dbReference type="Proteomes" id="UP000299102">
    <property type="component" value="Unassembled WGS sequence"/>
</dbReference>
<comment type="caution">
    <text evidence="2">The sequence shown here is derived from an EMBL/GenBank/DDBJ whole genome shotgun (WGS) entry which is preliminary data.</text>
</comment>
<name>A0A4C1VE27_EUMVA</name>
<reference evidence="2 3" key="1">
    <citation type="journal article" date="2019" name="Commun. Biol.">
        <title>The bagworm genome reveals a unique fibroin gene that provides high tensile strength.</title>
        <authorList>
            <person name="Kono N."/>
            <person name="Nakamura H."/>
            <person name="Ohtoshi R."/>
            <person name="Tomita M."/>
            <person name="Numata K."/>
            <person name="Arakawa K."/>
        </authorList>
    </citation>
    <scope>NUCLEOTIDE SEQUENCE [LARGE SCALE GENOMIC DNA]</scope>
</reference>
<sequence>MRADFADVYQYQLIMFYRPPYRNGRGSVVKSYHTLRALGRKLSSWSPTSSSRWSRRSLAAPSGRRGGPEALSVK</sequence>
<evidence type="ECO:0000313" key="3">
    <source>
        <dbReference type="Proteomes" id="UP000299102"/>
    </source>
</evidence>